<dbReference type="GO" id="GO:0016614">
    <property type="term" value="F:oxidoreductase activity, acting on CH-OH group of donors"/>
    <property type="evidence" value="ECO:0007669"/>
    <property type="project" value="InterPro"/>
</dbReference>
<dbReference type="PROSITE" id="PS00624">
    <property type="entry name" value="GMC_OXRED_2"/>
    <property type="match status" value="1"/>
</dbReference>
<feature type="binding site" evidence="5">
    <location>
        <position position="122"/>
    </location>
    <ligand>
        <name>FAD</name>
        <dbReference type="ChEBI" id="CHEBI:57692"/>
    </ligand>
</feature>
<dbReference type="OrthoDB" id="269227at2759"/>
<dbReference type="InterPro" id="IPR036188">
    <property type="entry name" value="FAD/NAD-bd_sf"/>
</dbReference>
<gene>
    <name evidence="8" type="ORF">MSAN_00910100</name>
</gene>
<dbReference type="PANTHER" id="PTHR11552">
    <property type="entry name" value="GLUCOSE-METHANOL-CHOLINE GMC OXIDOREDUCTASE"/>
    <property type="match status" value="1"/>
</dbReference>
<comment type="similarity">
    <text evidence="2">Belongs to the GMC oxidoreductase family.</text>
</comment>
<organism evidence="8 9">
    <name type="scientific">Mycena sanguinolenta</name>
    <dbReference type="NCBI Taxonomy" id="230812"/>
    <lineage>
        <taxon>Eukaryota</taxon>
        <taxon>Fungi</taxon>
        <taxon>Dikarya</taxon>
        <taxon>Basidiomycota</taxon>
        <taxon>Agaricomycotina</taxon>
        <taxon>Agaricomycetes</taxon>
        <taxon>Agaricomycetidae</taxon>
        <taxon>Agaricales</taxon>
        <taxon>Marasmiineae</taxon>
        <taxon>Mycenaceae</taxon>
        <taxon>Mycena</taxon>
    </lineage>
</organism>
<keyword evidence="9" id="KW-1185">Reference proteome</keyword>
<evidence type="ECO:0000256" key="4">
    <source>
        <dbReference type="ARBA" id="ARBA00022827"/>
    </source>
</evidence>
<dbReference type="AlphaFoldDB" id="A0A8H6YSS7"/>
<dbReference type="GO" id="GO:0050660">
    <property type="term" value="F:flavin adenine dinucleotide binding"/>
    <property type="evidence" value="ECO:0007669"/>
    <property type="project" value="InterPro"/>
</dbReference>
<proteinExistence type="inferred from homology"/>
<evidence type="ECO:0000259" key="7">
    <source>
        <dbReference type="PROSITE" id="PS00624"/>
    </source>
</evidence>
<dbReference type="InterPro" id="IPR000172">
    <property type="entry name" value="GMC_OxRdtase_N"/>
</dbReference>
<evidence type="ECO:0000256" key="1">
    <source>
        <dbReference type="ARBA" id="ARBA00001974"/>
    </source>
</evidence>
<evidence type="ECO:0000256" key="6">
    <source>
        <dbReference type="SAM" id="SignalP"/>
    </source>
</evidence>
<dbReference type="Proteomes" id="UP000623467">
    <property type="component" value="Unassembled WGS sequence"/>
</dbReference>
<dbReference type="EMBL" id="JACAZH010000006">
    <property type="protein sequence ID" value="KAF7366528.1"/>
    <property type="molecule type" value="Genomic_DNA"/>
</dbReference>
<dbReference type="SUPFAM" id="SSF54373">
    <property type="entry name" value="FAD-linked reductases, C-terminal domain"/>
    <property type="match status" value="1"/>
</dbReference>
<protein>
    <submittedName>
        <fullName evidence="8">Alcohol oxidase</fullName>
    </submittedName>
</protein>
<comment type="caution">
    <text evidence="8">The sequence shown here is derived from an EMBL/GenBank/DDBJ whole genome shotgun (WGS) entry which is preliminary data.</text>
</comment>
<comment type="cofactor">
    <cofactor evidence="1 5">
        <name>FAD</name>
        <dbReference type="ChEBI" id="CHEBI:57692"/>
    </cofactor>
</comment>
<dbReference type="Gene3D" id="3.50.50.60">
    <property type="entry name" value="FAD/NAD(P)-binding domain"/>
    <property type="match status" value="1"/>
</dbReference>
<keyword evidence="3" id="KW-0285">Flavoprotein</keyword>
<name>A0A8H6YSS7_9AGAR</name>
<dbReference type="Gene3D" id="3.30.560.10">
    <property type="entry name" value="Glucose Oxidase, domain 3"/>
    <property type="match status" value="1"/>
</dbReference>
<dbReference type="PANTHER" id="PTHR11552:SF147">
    <property type="entry name" value="CHOLINE DEHYDROGENASE, MITOCHONDRIAL"/>
    <property type="match status" value="1"/>
</dbReference>
<dbReference type="Pfam" id="PF00732">
    <property type="entry name" value="GMC_oxred_N"/>
    <property type="match status" value="1"/>
</dbReference>
<dbReference type="PIRSF" id="PIRSF000137">
    <property type="entry name" value="Alcohol_oxidase"/>
    <property type="match status" value="1"/>
</dbReference>
<evidence type="ECO:0000313" key="8">
    <source>
        <dbReference type="EMBL" id="KAF7366528.1"/>
    </source>
</evidence>
<feature type="chain" id="PRO_5034849974" evidence="6">
    <location>
        <begin position="21"/>
        <end position="608"/>
    </location>
</feature>
<dbReference type="Pfam" id="PF05199">
    <property type="entry name" value="GMC_oxred_C"/>
    <property type="match status" value="1"/>
</dbReference>
<dbReference type="InterPro" id="IPR007867">
    <property type="entry name" value="GMC_OxRtase_C"/>
</dbReference>
<feature type="signal peptide" evidence="6">
    <location>
        <begin position="1"/>
        <end position="20"/>
    </location>
</feature>
<evidence type="ECO:0000256" key="3">
    <source>
        <dbReference type="ARBA" id="ARBA00022630"/>
    </source>
</evidence>
<feature type="domain" description="Glucose-methanol-choline oxidoreductase N-terminal" evidence="7">
    <location>
        <begin position="312"/>
        <end position="326"/>
    </location>
</feature>
<dbReference type="InterPro" id="IPR012132">
    <property type="entry name" value="GMC_OxRdtase"/>
</dbReference>
<keyword evidence="4 5" id="KW-0274">FAD</keyword>
<evidence type="ECO:0000313" key="9">
    <source>
        <dbReference type="Proteomes" id="UP000623467"/>
    </source>
</evidence>
<reference evidence="8" key="1">
    <citation type="submission" date="2020-05" db="EMBL/GenBank/DDBJ databases">
        <title>Mycena genomes resolve the evolution of fungal bioluminescence.</title>
        <authorList>
            <person name="Tsai I.J."/>
        </authorList>
    </citation>
    <scope>NUCLEOTIDE SEQUENCE</scope>
    <source>
        <strain evidence="8">160909Yilan</strain>
    </source>
</reference>
<evidence type="ECO:0000256" key="2">
    <source>
        <dbReference type="ARBA" id="ARBA00010790"/>
    </source>
</evidence>
<sequence>MRPRILLCATVLCLAGYCSGAIYESVTELPRHQSFDFIVVGGGAAGGVVANRLTENPAFNVLLLEAGPMSLKFLHCTPEGDNYTVPFFTLFLRPNSPGDWNYTSVPQPGLDNQVIPFPRGRVLGGCTSMNGMAYMRGSKADFDRYASVTGDPGWAWDAIQPYIFKNEHWVPPTDGHNETGEFDPAIHGFHGINAVSLTGFPTVALESMIEEVTQELSDLFPTNLDYNSGFPLGVGWQQNTVKHGKRSSSFTSYLGPEFIGRPNLHVLVNAQATRIIQTRQNPKEFLTVEFAQTRDGPRYQLTASKEVIISAGSLETPKLLLNSGIGDPAALRKLGIQPAVDLPDVGQNLSVHVGAYLSYFVNGTDTFDDILRNSTLREILLDEWKTTNGGGPLGITFSGSHIAFNRLPSTVFETYPDPAPGPDSPHIQGGVWNGNVNANLADISVPADGHFITVVAYLVTPTSSSITLNTTDPFQQPLIDFGCFTNEFDVVAVREGLKLALTFIGAKAWQGYVLAPLNDNITTATSDADLESFARAQSSPSGHVVATASMSPRGADYGVVDPDLLVKGIQNLRIVDASVLPYVPAGPTQGTTYILAERGADLIKAKWE</sequence>
<keyword evidence="6" id="KW-0732">Signal</keyword>
<evidence type="ECO:0000256" key="5">
    <source>
        <dbReference type="PIRSR" id="PIRSR000137-2"/>
    </source>
</evidence>
<dbReference type="SUPFAM" id="SSF51905">
    <property type="entry name" value="FAD/NAD(P)-binding domain"/>
    <property type="match status" value="1"/>
</dbReference>
<accession>A0A8H6YSS7</accession>